<evidence type="ECO:0000313" key="4">
    <source>
        <dbReference type="Proteomes" id="UP001183176"/>
    </source>
</evidence>
<dbReference type="InterPro" id="IPR017932">
    <property type="entry name" value="GATase_2_dom"/>
</dbReference>
<proteinExistence type="predicted"/>
<dbReference type="RefSeq" id="WP_311425255.1">
    <property type="nucleotide sequence ID" value="NZ_JAVREH010000070.1"/>
</dbReference>
<reference evidence="4" key="1">
    <citation type="submission" date="2023-07" db="EMBL/GenBank/DDBJ databases">
        <title>30 novel species of actinomycetes from the DSMZ collection.</title>
        <authorList>
            <person name="Nouioui I."/>
        </authorList>
    </citation>
    <scope>NUCLEOTIDE SEQUENCE [LARGE SCALE GENOMIC DNA]</scope>
    <source>
        <strain evidence="4">DSM 44399</strain>
    </source>
</reference>
<protein>
    <submittedName>
        <fullName evidence="3">Class II glutamine amidotransferase</fullName>
    </submittedName>
</protein>
<dbReference type="EMBL" id="JAVREH010000070">
    <property type="protein sequence ID" value="MDT0264113.1"/>
    <property type="molecule type" value="Genomic_DNA"/>
</dbReference>
<dbReference type="Pfam" id="PF13230">
    <property type="entry name" value="GATase_4"/>
    <property type="match status" value="1"/>
</dbReference>
<dbReference type="Proteomes" id="UP001183176">
    <property type="component" value="Unassembled WGS sequence"/>
</dbReference>
<dbReference type="InterPro" id="IPR029055">
    <property type="entry name" value="Ntn_hydrolases_N"/>
</dbReference>
<keyword evidence="4" id="KW-1185">Reference proteome</keyword>
<dbReference type="PROSITE" id="PS51278">
    <property type="entry name" value="GATASE_TYPE_2"/>
    <property type="match status" value="1"/>
</dbReference>
<dbReference type="CDD" id="cd01908">
    <property type="entry name" value="YafJ"/>
    <property type="match status" value="1"/>
</dbReference>
<evidence type="ECO:0000313" key="3">
    <source>
        <dbReference type="EMBL" id="MDT0264113.1"/>
    </source>
</evidence>
<name>A0ABU2JIN6_9ACTN</name>
<sequence length="263" mass="28438">MCRLLGWVSREPATAREVLGKESLAAFIGLARYHADGWGAALDGADGPAVEKSTLRGDTDPEFVALLTTRAARAGLVHIRWATPGLPIELRNTHPFTYGGKVFAHNGAIYPVNRLDSVVTEPWSSRLQGTTDSEKYFFAILADLEEHGTVMPAAIAHVVERLTRDYRPSSLNALLETPSALYAINDHDPDAAPGSSPVTADGGVSVDHATHFDLRHHITRDAVIVASSGFIPTNADGWELLPNHTVLRIDKATLTTQLVPLVR</sequence>
<dbReference type="InterPro" id="IPR026869">
    <property type="entry name" value="EgtC-like"/>
</dbReference>
<accession>A0ABU2JIN6</accession>
<feature type="domain" description="Glutamine amidotransferase type-2" evidence="2">
    <location>
        <begin position="2"/>
        <end position="263"/>
    </location>
</feature>
<evidence type="ECO:0000259" key="2">
    <source>
        <dbReference type="PROSITE" id="PS51278"/>
    </source>
</evidence>
<comment type="caution">
    <text evidence="3">The sequence shown here is derived from an EMBL/GenBank/DDBJ whole genome shotgun (WGS) entry which is preliminary data.</text>
</comment>
<keyword evidence="1 3" id="KW-0315">Glutamine amidotransferase</keyword>
<dbReference type="PANTHER" id="PTHR42824:SF1">
    <property type="entry name" value="GLUTAMINE AMIDOTRANSFERASE YAFJ-RELATED"/>
    <property type="match status" value="1"/>
</dbReference>
<organism evidence="3 4">
    <name type="scientific">Jatrophihabitans lederbergiae</name>
    <dbReference type="NCBI Taxonomy" id="3075547"/>
    <lineage>
        <taxon>Bacteria</taxon>
        <taxon>Bacillati</taxon>
        <taxon>Actinomycetota</taxon>
        <taxon>Actinomycetes</taxon>
        <taxon>Jatrophihabitantales</taxon>
        <taxon>Jatrophihabitantaceae</taxon>
        <taxon>Jatrophihabitans</taxon>
    </lineage>
</organism>
<evidence type="ECO:0000256" key="1">
    <source>
        <dbReference type="ARBA" id="ARBA00022962"/>
    </source>
</evidence>
<dbReference type="Gene3D" id="3.60.20.10">
    <property type="entry name" value="Glutamine Phosphoribosylpyrophosphate, subunit 1, domain 1"/>
    <property type="match status" value="1"/>
</dbReference>
<dbReference type="SUPFAM" id="SSF56235">
    <property type="entry name" value="N-terminal nucleophile aminohydrolases (Ntn hydrolases)"/>
    <property type="match status" value="1"/>
</dbReference>
<dbReference type="PANTHER" id="PTHR42824">
    <property type="entry name" value="GLUTAMINE AMIDOTRANSFERASE"/>
    <property type="match status" value="1"/>
</dbReference>
<gene>
    <name evidence="3" type="ORF">RM423_22340</name>
</gene>